<sequence>MAQKSHHDDQMLKNLVYASIGQSSRVRDFMISSLSRLRISEAAGSGPIENGWEIIDDDDFTDNEWPGPVPTQTKPKRETEKSKIEEPRVEDPRVEEPKMAEPEAEEPGVEKRRIEKLRVEEPRVEERKIQEPKAEQPKVSKAIEKAKPTLADTTSPKAEKTEDIKVVNKPASRLREDSETKEQTTKKALTQEEVEAKKLVYSQKRRSALCGALGDCKDCGNVKPLATDFMADAIAKG</sequence>
<dbReference type="AlphaFoldDB" id="A0AAJ0HJV3"/>
<protein>
    <submittedName>
        <fullName evidence="2">Uncharacterized protein</fullName>
    </submittedName>
</protein>
<reference evidence="2" key="2">
    <citation type="submission" date="2023-06" db="EMBL/GenBank/DDBJ databases">
        <authorList>
            <consortium name="Lawrence Berkeley National Laboratory"/>
            <person name="Haridas S."/>
            <person name="Hensen N."/>
            <person name="Bonometti L."/>
            <person name="Westerberg I."/>
            <person name="Brannstrom I.O."/>
            <person name="Guillou S."/>
            <person name="Cros-Aarteil S."/>
            <person name="Calhoun S."/>
            <person name="Kuo A."/>
            <person name="Mondo S."/>
            <person name="Pangilinan J."/>
            <person name="Riley R."/>
            <person name="Labutti K."/>
            <person name="Andreopoulos B."/>
            <person name="Lipzen A."/>
            <person name="Chen C."/>
            <person name="Yanf M."/>
            <person name="Daum C."/>
            <person name="Ng V."/>
            <person name="Clum A."/>
            <person name="Steindorff A."/>
            <person name="Ohm R."/>
            <person name="Martin F."/>
            <person name="Silar P."/>
            <person name="Natvig D."/>
            <person name="Lalanne C."/>
            <person name="Gautier V."/>
            <person name="Ament-Velasquez S.L."/>
            <person name="Kruys A."/>
            <person name="Hutchinson M.I."/>
            <person name="Powell A.J."/>
            <person name="Barry K."/>
            <person name="Miller A.N."/>
            <person name="Grigoriev I.V."/>
            <person name="Debuchy R."/>
            <person name="Gladieux P."/>
            <person name="Thoren M.H."/>
            <person name="Johannesson H."/>
        </authorList>
    </citation>
    <scope>NUCLEOTIDE SEQUENCE</scope>
    <source>
        <strain evidence="2">CBS 955.72</strain>
    </source>
</reference>
<evidence type="ECO:0000256" key="1">
    <source>
        <dbReference type="SAM" id="MobiDB-lite"/>
    </source>
</evidence>
<feature type="compositionally biased region" description="Basic and acidic residues" evidence="1">
    <location>
        <begin position="157"/>
        <end position="166"/>
    </location>
</feature>
<proteinExistence type="predicted"/>
<reference evidence="2" key="1">
    <citation type="journal article" date="2023" name="Mol. Phylogenet. Evol.">
        <title>Genome-scale phylogeny and comparative genomics of the fungal order Sordariales.</title>
        <authorList>
            <person name="Hensen N."/>
            <person name="Bonometti L."/>
            <person name="Westerberg I."/>
            <person name="Brannstrom I.O."/>
            <person name="Guillou S."/>
            <person name="Cros-Aarteil S."/>
            <person name="Calhoun S."/>
            <person name="Haridas S."/>
            <person name="Kuo A."/>
            <person name="Mondo S."/>
            <person name="Pangilinan J."/>
            <person name="Riley R."/>
            <person name="LaButti K."/>
            <person name="Andreopoulos B."/>
            <person name="Lipzen A."/>
            <person name="Chen C."/>
            <person name="Yan M."/>
            <person name="Daum C."/>
            <person name="Ng V."/>
            <person name="Clum A."/>
            <person name="Steindorff A."/>
            <person name="Ohm R.A."/>
            <person name="Martin F."/>
            <person name="Silar P."/>
            <person name="Natvig D.O."/>
            <person name="Lalanne C."/>
            <person name="Gautier V."/>
            <person name="Ament-Velasquez S.L."/>
            <person name="Kruys A."/>
            <person name="Hutchinson M.I."/>
            <person name="Powell A.J."/>
            <person name="Barry K."/>
            <person name="Miller A.N."/>
            <person name="Grigoriev I.V."/>
            <person name="Debuchy R."/>
            <person name="Gladieux P."/>
            <person name="Hiltunen Thoren M."/>
            <person name="Johannesson H."/>
        </authorList>
    </citation>
    <scope>NUCLEOTIDE SEQUENCE</scope>
    <source>
        <strain evidence="2">CBS 955.72</strain>
    </source>
</reference>
<organism evidence="2 3">
    <name type="scientific">Lasiosphaeria hispida</name>
    <dbReference type="NCBI Taxonomy" id="260671"/>
    <lineage>
        <taxon>Eukaryota</taxon>
        <taxon>Fungi</taxon>
        <taxon>Dikarya</taxon>
        <taxon>Ascomycota</taxon>
        <taxon>Pezizomycotina</taxon>
        <taxon>Sordariomycetes</taxon>
        <taxon>Sordariomycetidae</taxon>
        <taxon>Sordariales</taxon>
        <taxon>Lasiosphaeriaceae</taxon>
        <taxon>Lasiosphaeria</taxon>
    </lineage>
</organism>
<feature type="region of interest" description="Disordered" evidence="1">
    <location>
        <begin position="43"/>
        <end position="188"/>
    </location>
</feature>
<name>A0AAJ0HJV3_9PEZI</name>
<feature type="compositionally biased region" description="Basic and acidic residues" evidence="1">
    <location>
        <begin position="173"/>
        <end position="185"/>
    </location>
</feature>
<evidence type="ECO:0000313" key="2">
    <source>
        <dbReference type="EMBL" id="KAK3353986.1"/>
    </source>
</evidence>
<feature type="compositionally biased region" description="Basic and acidic residues" evidence="1">
    <location>
        <begin position="108"/>
        <end position="147"/>
    </location>
</feature>
<accession>A0AAJ0HJV3</accession>
<evidence type="ECO:0000313" key="3">
    <source>
        <dbReference type="Proteomes" id="UP001275084"/>
    </source>
</evidence>
<gene>
    <name evidence="2" type="ORF">B0T25DRAFT_518919</name>
</gene>
<dbReference type="EMBL" id="JAUIQD010000004">
    <property type="protein sequence ID" value="KAK3353986.1"/>
    <property type="molecule type" value="Genomic_DNA"/>
</dbReference>
<feature type="compositionally biased region" description="Basic and acidic residues" evidence="1">
    <location>
        <begin position="75"/>
        <end position="101"/>
    </location>
</feature>
<keyword evidence="3" id="KW-1185">Reference proteome</keyword>
<dbReference type="Proteomes" id="UP001275084">
    <property type="component" value="Unassembled WGS sequence"/>
</dbReference>
<comment type="caution">
    <text evidence="2">The sequence shown here is derived from an EMBL/GenBank/DDBJ whole genome shotgun (WGS) entry which is preliminary data.</text>
</comment>